<comment type="caution">
    <text evidence="2">The sequence shown here is derived from an EMBL/GenBank/DDBJ whole genome shotgun (WGS) entry which is preliminary data.</text>
</comment>
<evidence type="ECO:0000313" key="2">
    <source>
        <dbReference type="EMBL" id="KAJ1188018.1"/>
    </source>
</evidence>
<proteinExistence type="predicted"/>
<evidence type="ECO:0000313" key="3">
    <source>
        <dbReference type="Proteomes" id="UP001066276"/>
    </source>
</evidence>
<dbReference type="Proteomes" id="UP001066276">
    <property type="component" value="Chromosome 3_1"/>
</dbReference>
<sequence length="218" mass="23599">MSSKEIRASIKPIHAITRGYGRTPWWLQPRREDPALVSPSSGLLRHYDPKNKWLRAEGVWTLLITTAGDPESRGPLLGRRIGATRTCRRSLDGGRHLIFSTGTRLETGGNAFGASRGAGCPLYLQIPEPAPGCCGAHGTAKSPVNTRLNRTHRTKGSRTRLWPPQRPRGARNRNANDFCPVAGGRIGGPRDLGPLRIGPGDLRPECGEWASGGSCRSA</sequence>
<keyword evidence="3" id="KW-1185">Reference proteome</keyword>
<gene>
    <name evidence="2" type="ORF">NDU88_004783</name>
</gene>
<name>A0AAV7UK27_PLEWA</name>
<feature type="region of interest" description="Disordered" evidence="1">
    <location>
        <begin position="152"/>
        <end position="183"/>
    </location>
</feature>
<accession>A0AAV7UK27</accession>
<reference evidence="2" key="1">
    <citation type="journal article" date="2022" name="bioRxiv">
        <title>Sequencing and chromosome-scale assembly of the giantPleurodeles waltlgenome.</title>
        <authorList>
            <person name="Brown T."/>
            <person name="Elewa A."/>
            <person name="Iarovenko S."/>
            <person name="Subramanian E."/>
            <person name="Araus A.J."/>
            <person name="Petzold A."/>
            <person name="Susuki M."/>
            <person name="Suzuki K.-i.T."/>
            <person name="Hayashi T."/>
            <person name="Toyoda A."/>
            <person name="Oliveira C."/>
            <person name="Osipova E."/>
            <person name="Leigh N.D."/>
            <person name="Simon A."/>
            <person name="Yun M.H."/>
        </authorList>
    </citation>
    <scope>NUCLEOTIDE SEQUENCE</scope>
    <source>
        <strain evidence="2">20211129_DDA</strain>
        <tissue evidence="2">Liver</tissue>
    </source>
</reference>
<protein>
    <submittedName>
        <fullName evidence="2">Uncharacterized protein</fullName>
    </submittedName>
</protein>
<organism evidence="2 3">
    <name type="scientific">Pleurodeles waltl</name>
    <name type="common">Iberian ribbed newt</name>
    <dbReference type="NCBI Taxonomy" id="8319"/>
    <lineage>
        <taxon>Eukaryota</taxon>
        <taxon>Metazoa</taxon>
        <taxon>Chordata</taxon>
        <taxon>Craniata</taxon>
        <taxon>Vertebrata</taxon>
        <taxon>Euteleostomi</taxon>
        <taxon>Amphibia</taxon>
        <taxon>Batrachia</taxon>
        <taxon>Caudata</taxon>
        <taxon>Salamandroidea</taxon>
        <taxon>Salamandridae</taxon>
        <taxon>Pleurodelinae</taxon>
        <taxon>Pleurodeles</taxon>
    </lineage>
</organism>
<evidence type="ECO:0000256" key="1">
    <source>
        <dbReference type="SAM" id="MobiDB-lite"/>
    </source>
</evidence>
<dbReference type="AlphaFoldDB" id="A0AAV7UK27"/>
<dbReference type="EMBL" id="JANPWB010000005">
    <property type="protein sequence ID" value="KAJ1188018.1"/>
    <property type="molecule type" value="Genomic_DNA"/>
</dbReference>